<keyword evidence="10" id="KW-0057">Aromatic amino acid biosynthesis</keyword>
<comment type="pathway">
    <text evidence="1">Amino-acid biosynthesis; L-tryptophan biosynthesis; L-tryptophan from chorismate: step 2/5.</text>
</comment>
<evidence type="ECO:0000256" key="8">
    <source>
        <dbReference type="ARBA" id="ARBA00022822"/>
    </source>
</evidence>
<evidence type="ECO:0000313" key="13">
    <source>
        <dbReference type="EMBL" id="VAX29323.1"/>
    </source>
</evidence>
<dbReference type="FunFam" id="3.40.1030.10:FF:000002">
    <property type="entry name" value="Anthranilate phosphoribosyltransferase"/>
    <property type="match status" value="1"/>
</dbReference>
<dbReference type="Gene3D" id="1.20.970.10">
    <property type="entry name" value="Transferase, Pyrimidine Nucleoside Phosphorylase, Chain C"/>
    <property type="match status" value="1"/>
</dbReference>
<dbReference type="GO" id="GO:0000162">
    <property type="term" value="P:L-tryptophan biosynthetic process"/>
    <property type="evidence" value="ECO:0007669"/>
    <property type="project" value="UniProtKB-KW"/>
</dbReference>
<dbReference type="InterPro" id="IPR035902">
    <property type="entry name" value="Nuc_phospho_transferase"/>
</dbReference>
<evidence type="ECO:0000256" key="9">
    <source>
        <dbReference type="ARBA" id="ARBA00022842"/>
    </source>
</evidence>
<keyword evidence="5 13" id="KW-0328">Glycosyltransferase</keyword>
<dbReference type="AlphaFoldDB" id="A0A3B1CXT4"/>
<dbReference type="EMBL" id="UOGH01000112">
    <property type="protein sequence ID" value="VAX29323.1"/>
    <property type="molecule type" value="Genomic_DNA"/>
</dbReference>
<dbReference type="InterPro" id="IPR005940">
    <property type="entry name" value="Anthranilate_Pribosyl_Tfrase"/>
</dbReference>
<keyword evidence="7" id="KW-0479">Metal-binding</keyword>
<evidence type="ECO:0000256" key="3">
    <source>
        <dbReference type="ARBA" id="ARBA00011948"/>
    </source>
</evidence>
<dbReference type="GO" id="GO:0046872">
    <property type="term" value="F:metal ion binding"/>
    <property type="evidence" value="ECO:0007669"/>
    <property type="project" value="UniProtKB-KW"/>
</dbReference>
<protein>
    <recommendedName>
        <fullName evidence="3">anthranilate phosphoribosyltransferase</fullName>
        <ecNumber evidence="3">2.4.2.18</ecNumber>
    </recommendedName>
</protein>
<dbReference type="InterPro" id="IPR036320">
    <property type="entry name" value="Glycosyl_Trfase_fam3_N_dom_sf"/>
</dbReference>
<evidence type="ECO:0000256" key="10">
    <source>
        <dbReference type="ARBA" id="ARBA00023141"/>
    </source>
</evidence>
<dbReference type="GO" id="GO:0004048">
    <property type="term" value="F:anthranilate phosphoribosyltransferase activity"/>
    <property type="evidence" value="ECO:0007669"/>
    <property type="project" value="UniProtKB-EC"/>
</dbReference>
<reference evidence="13" key="1">
    <citation type="submission" date="2018-06" db="EMBL/GenBank/DDBJ databases">
        <authorList>
            <person name="Zhirakovskaya E."/>
        </authorList>
    </citation>
    <scope>NUCLEOTIDE SEQUENCE</scope>
</reference>
<feature type="domain" description="Glycosyl transferase family 3 N-terminal" evidence="12">
    <location>
        <begin position="4"/>
        <end position="65"/>
    </location>
</feature>
<dbReference type="PANTHER" id="PTHR43285:SF2">
    <property type="entry name" value="ANTHRANILATE PHOSPHORIBOSYLTRANSFERASE"/>
    <property type="match status" value="1"/>
</dbReference>
<gene>
    <name evidence="13" type="ORF">MNBD_NITROSPIRAE02-459</name>
</gene>
<dbReference type="InterPro" id="IPR017459">
    <property type="entry name" value="Glycosyl_Trfase_fam3_N_dom"/>
</dbReference>
<evidence type="ECO:0000256" key="2">
    <source>
        <dbReference type="ARBA" id="ARBA00011738"/>
    </source>
</evidence>
<dbReference type="InterPro" id="IPR000312">
    <property type="entry name" value="Glycosyl_Trfase_fam3"/>
</dbReference>
<dbReference type="PANTHER" id="PTHR43285">
    <property type="entry name" value="ANTHRANILATE PHOSPHORIBOSYLTRANSFERASE"/>
    <property type="match status" value="1"/>
</dbReference>
<evidence type="ECO:0000256" key="5">
    <source>
        <dbReference type="ARBA" id="ARBA00022676"/>
    </source>
</evidence>
<dbReference type="HAMAP" id="MF_00211">
    <property type="entry name" value="TrpD"/>
    <property type="match status" value="1"/>
</dbReference>
<dbReference type="EC" id="2.4.2.18" evidence="3"/>
<evidence type="ECO:0000259" key="12">
    <source>
        <dbReference type="Pfam" id="PF02885"/>
    </source>
</evidence>
<organism evidence="13">
    <name type="scientific">hydrothermal vent metagenome</name>
    <dbReference type="NCBI Taxonomy" id="652676"/>
    <lineage>
        <taxon>unclassified sequences</taxon>
        <taxon>metagenomes</taxon>
        <taxon>ecological metagenomes</taxon>
    </lineage>
</organism>
<dbReference type="Gene3D" id="3.40.1030.10">
    <property type="entry name" value="Nucleoside phosphorylase/phosphoribosyltransferase catalytic domain"/>
    <property type="match status" value="1"/>
</dbReference>
<dbReference type="GO" id="GO:0005829">
    <property type="term" value="C:cytosol"/>
    <property type="evidence" value="ECO:0007669"/>
    <property type="project" value="TreeGrafter"/>
</dbReference>
<dbReference type="NCBIfam" id="TIGR01245">
    <property type="entry name" value="trpD"/>
    <property type="match status" value="1"/>
</dbReference>
<proteinExistence type="inferred from homology"/>
<keyword evidence="9" id="KW-0460">Magnesium</keyword>
<name>A0A3B1CXT4_9ZZZZ</name>
<keyword evidence="6 13" id="KW-0808">Transferase</keyword>
<dbReference type="SUPFAM" id="SSF47648">
    <property type="entry name" value="Nucleoside phosphorylase/phosphoribosyltransferase N-terminal domain"/>
    <property type="match status" value="1"/>
</dbReference>
<evidence type="ECO:0000256" key="1">
    <source>
        <dbReference type="ARBA" id="ARBA00004907"/>
    </source>
</evidence>
<accession>A0A3B1CXT4</accession>
<dbReference type="SUPFAM" id="SSF52418">
    <property type="entry name" value="Nucleoside phosphorylase/phosphoribosyltransferase catalytic domain"/>
    <property type="match status" value="1"/>
</dbReference>
<dbReference type="Pfam" id="PF02885">
    <property type="entry name" value="Glycos_trans_3N"/>
    <property type="match status" value="1"/>
</dbReference>
<evidence type="ECO:0000259" key="11">
    <source>
        <dbReference type="Pfam" id="PF00591"/>
    </source>
</evidence>
<evidence type="ECO:0000256" key="6">
    <source>
        <dbReference type="ARBA" id="ARBA00022679"/>
    </source>
</evidence>
<dbReference type="Pfam" id="PF00591">
    <property type="entry name" value="Glycos_transf_3"/>
    <property type="match status" value="1"/>
</dbReference>
<comment type="subunit">
    <text evidence="2">Homodimer.</text>
</comment>
<sequence>MIREAINLLVQGINLSESEMAECMREIMEGKATDAQIGAFLVALRIKGETVDEITGAAKVMREKAAKINAPDGVVDTCGTGGDMAHTFNISTTAAIVVSACGVPVAKHGNRSVSSRSGSADVLEALGVRIDLSPGKVQECLFETGFGFLFAPLFHPAMKYAVGPRREMGIRTIFNILGPITNPAGAKRQTVGVFTDRLTEPLAQVLGNLGAEDVMVFHGEDGLDEITITDGSKVSRFRNGIIENLIVAPEDFGFNRAPVESIAGGDARENAEATMTVLQGEPGPKRDIVVMNASVTLMVSGRTDDLKEASLIAQEVIDSKKALRKLEEIVKTTQRLAA</sequence>
<feature type="domain" description="Glycosyl transferase family 3" evidence="11">
    <location>
        <begin position="74"/>
        <end position="322"/>
    </location>
</feature>
<dbReference type="FunFam" id="1.20.970.10:FF:000006">
    <property type="entry name" value="Anthranilate phosphoribosyltransferase"/>
    <property type="match status" value="1"/>
</dbReference>
<keyword evidence="4" id="KW-0028">Amino-acid biosynthesis</keyword>
<evidence type="ECO:0000256" key="7">
    <source>
        <dbReference type="ARBA" id="ARBA00022723"/>
    </source>
</evidence>
<evidence type="ECO:0000256" key="4">
    <source>
        <dbReference type="ARBA" id="ARBA00022605"/>
    </source>
</evidence>
<keyword evidence="8" id="KW-0822">Tryptophan biosynthesis</keyword>